<dbReference type="eggNOG" id="COG1280">
    <property type="taxonomic scope" value="Bacteria"/>
</dbReference>
<organism evidence="8 9">
    <name type="scientific">Pantoea ananatis (strain AJ13355)</name>
    <dbReference type="NCBI Taxonomy" id="932677"/>
    <lineage>
        <taxon>Bacteria</taxon>
        <taxon>Pseudomonadati</taxon>
        <taxon>Pseudomonadota</taxon>
        <taxon>Gammaproteobacteria</taxon>
        <taxon>Enterobacterales</taxon>
        <taxon>Erwiniaceae</taxon>
        <taxon>Pantoea</taxon>
    </lineage>
</organism>
<feature type="transmembrane region" description="Helical" evidence="7">
    <location>
        <begin position="194"/>
        <end position="217"/>
    </location>
</feature>
<evidence type="ECO:0000256" key="5">
    <source>
        <dbReference type="ARBA" id="ARBA00022989"/>
    </source>
</evidence>
<evidence type="ECO:0000256" key="1">
    <source>
        <dbReference type="ARBA" id="ARBA00004651"/>
    </source>
</evidence>
<gene>
    <name evidence="8" type="primary">yfiK</name>
    <name evidence="8" type="ordered locus">PAJ_2873</name>
</gene>
<feature type="transmembrane region" description="Helical" evidence="7">
    <location>
        <begin position="118"/>
        <end position="135"/>
    </location>
</feature>
<keyword evidence="5 7" id="KW-1133">Transmembrane helix</keyword>
<reference evidence="9" key="1">
    <citation type="journal article" date="2012" name="Appl. Microbiol. Biotechnol.">
        <title>The complete genome sequence of Pantoea ananatis AJ13355, an organism with great biotechnological potential.</title>
        <authorList>
            <person name="Hara Y."/>
            <person name="Kadotani N."/>
            <person name="Izui H."/>
            <person name="Katashkina J.I."/>
            <person name="Kuvaeva T.M."/>
            <person name="Andreeva I.G."/>
            <person name="Golubeva L.I."/>
            <person name="Malko D.B."/>
            <person name="Makeev V.J."/>
            <person name="Mashko S.V."/>
            <person name="Kozlov Y.I."/>
        </authorList>
    </citation>
    <scope>NUCLEOTIDE SEQUENCE [LARGE SCALE GENOMIC DNA]</scope>
    <source>
        <strain evidence="9">AJ13355</strain>
    </source>
</reference>
<evidence type="ECO:0000256" key="2">
    <source>
        <dbReference type="ARBA" id="ARBA00022475"/>
    </source>
</evidence>
<feature type="transmembrane region" description="Helical" evidence="7">
    <location>
        <begin position="21"/>
        <end position="41"/>
    </location>
</feature>
<dbReference type="PATRIC" id="fig|932677.3.peg.3344"/>
<evidence type="ECO:0000313" key="8">
    <source>
        <dbReference type="EMBL" id="BAK12953.1"/>
    </source>
</evidence>
<comment type="subcellular location">
    <subcellularLocation>
        <location evidence="1">Cell membrane</location>
        <topology evidence="1">Multi-pass membrane protein</topology>
    </subcellularLocation>
</comment>
<evidence type="ECO:0000256" key="3">
    <source>
        <dbReference type="ARBA" id="ARBA00022692"/>
    </source>
</evidence>
<feature type="transmembrane region" description="Helical" evidence="7">
    <location>
        <begin position="47"/>
        <end position="66"/>
    </location>
</feature>
<accession>A0A0H3L4X1</accession>
<dbReference type="PANTHER" id="PTHR30086">
    <property type="entry name" value="ARGININE EXPORTER PROTEIN ARGO"/>
    <property type="match status" value="1"/>
</dbReference>
<evidence type="ECO:0000313" key="9">
    <source>
        <dbReference type="Proteomes" id="UP000006690"/>
    </source>
</evidence>
<dbReference type="HOGENOM" id="CLU_079569_1_0_6"/>
<feature type="transmembrane region" description="Helical" evidence="7">
    <location>
        <begin position="87"/>
        <end position="112"/>
    </location>
</feature>
<feature type="transmembrane region" description="Helical" evidence="7">
    <location>
        <begin position="229"/>
        <end position="246"/>
    </location>
</feature>
<dbReference type="KEGG" id="paj:PAJ_2873"/>
<keyword evidence="3 7" id="KW-0812">Transmembrane</keyword>
<dbReference type="GO" id="GO:0005886">
    <property type="term" value="C:plasma membrane"/>
    <property type="evidence" value="ECO:0007669"/>
    <property type="project" value="UniProtKB-SubCell"/>
</dbReference>
<proteinExistence type="predicted"/>
<dbReference type="EMBL" id="AP012032">
    <property type="protein sequence ID" value="BAK12953.1"/>
    <property type="molecule type" value="Genomic_DNA"/>
</dbReference>
<dbReference type="PANTHER" id="PTHR30086:SF20">
    <property type="entry name" value="ARGININE EXPORTER PROTEIN ARGO-RELATED"/>
    <property type="match status" value="1"/>
</dbReference>
<name>A0A0H3L4X1_PANAA</name>
<dbReference type="Pfam" id="PF01810">
    <property type="entry name" value="LysE"/>
    <property type="match status" value="1"/>
</dbReference>
<dbReference type="GO" id="GO:0015171">
    <property type="term" value="F:amino acid transmembrane transporter activity"/>
    <property type="evidence" value="ECO:0007669"/>
    <property type="project" value="TreeGrafter"/>
</dbReference>
<evidence type="ECO:0000256" key="6">
    <source>
        <dbReference type="ARBA" id="ARBA00023136"/>
    </source>
</evidence>
<evidence type="ECO:0000256" key="4">
    <source>
        <dbReference type="ARBA" id="ARBA00022970"/>
    </source>
</evidence>
<keyword evidence="2" id="KW-1003">Cell membrane</keyword>
<keyword evidence="6 7" id="KW-0472">Membrane</keyword>
<keyword evidence="4" id="KW-0029">Amino-acid transport</keyword>
<evidence type="ECO:0000256" key="7">
    <source>
        <dbReference type="SAM" id="Phobius"/>
    </source>
</evidence>
<protein>
    <submittedName>
        <fullName evidence="8">Inner membrane protein YfiK</fullName>
    </submittedName>
</protein>
<sequence length="247" mass="26868">MRIGQAAHGAERRAVRARKFHVVKACLFHITLLASISFHIMEGEPGLMELSLFLSMLGFLWVAAITPGPNNMLLTASGANFGFFRTLPLMVGIMIGMQLMLLMVAFGVGGLILLYPSLHLILKVAGSLYLLWLAWKIATAAYEKLETDAAPVSPMPFWQGGLLQLINPKAWLMALGAIASFSLAGAGYRHSVLLISVGMVMVNLVAGIIWMGFGAMIGRVLRSPRAWKIFNLSMGLLTAACVLLIWR</sequence>
<dbReference type="AlphaFoldDB" id="A0A0H3L4X1"/>
<keyword evidence="4" id="KW-0813">Transport</keyword>
<dbReference type="GO" id="GO:0033228">
    <property type="term" value="P:cysteine export across plasma membrane"/>
    <property type="evidence" value="ECO:0007669"/>
    <property type="project" value="TreeGrafter"/>
</dbReference>
<dbReference type="Proteomes" id="UP000006690">
    <property type="component" value="Chromosome"/>
</dbReference>
<dbReference type="InterPro" id="IPR001123">
    <property type="entry name" value="LeuE-type"/>
</dbReference>